<protein>
    <submittedName>
        <fullName evidence="3">Uncharacterized protein</fullName>
    </submittedName>
</protein>
<evidence type="ECO:0000256" key="2">
    <source>
        <dbReference type="SAM" id="SignalP"/>
    </source>
</evidence>
<accession>A0AAU9PTI7</accession>
<evidence type="ECO:0000313" key="3">
    <source>
        <dbReference type="EMBL" id="CAH1452775.1"/>
    </source>
</evidence>
<dbReference type="EMBL" id="CAKMRJ010005745">
    <property type="protein sequence ID" value="CAH1452775.1"/>
    <property type="molecule type" value="Genomic_DNA"/>
</dbReference>
<dbReference type="PROSITE" id="PS51257">
    <property type="entry name" value="PROKAR_LIPOPROTEIN"/>
    <property type="match status" value="1"/>
</dbReference>
<dbReference type="Proteomes" id="UP001157418">
    <property type="component" value="Unassembled WGS sequence"/>
</dbReference>
<feature type="compositionally biased region" description="Pro residues" evidence="1">
    <location>
        <begin position="67"/>
        <end position="78"/>
    </location>
</feature>
<feature type="compositionally biased region" description="Low complexity" evidence="1">
    <location>
        <begin position="56"/>
        <end position="66"/>
    </location>
</feature>
<feature type="region of interest" description="Disordered" evidence="1">
    <location>
        <begin position="28"/>
        <end position="97"/>
    </location>
</feature>
<evidence type="ECO:0000313" key="4">
    <source>
        <dbReference type="Proteomes" id="UP001157418"/>
    </source>
</evidence>
<reference evidence="3 4" key="1">
    <citation type="submission" date="2022-01" db="EMBL/GenBank/DDBJ databases">
        <authorList>
            <person name="Xiong W."/>
            <person name="Schranz E."/>
        </authorList>
    </citation>
    <scope>NUCLEOTIDE SEQUENCE [LARGE SCALE GENOMIC DNA]</scope>
</reference>
<evidence type="ECO:0000256" key="1">
    <source>
        <dbReference type="SAM" id="MobiDB-lite"/>
    </source>
</evidence>
<feature type="signal peptide" evidence="2">
    <location>
        <begin position="1"/>
        <end position="25"/>
    </location>
</feature>
<proteinExistence type="predicted"/>
<comment type="caution">
    <text evidence="3">The sequence shown here is derived from an EMBL/GenBank/DDBJ whole genome shotgun (WGS) entry which is preliminary data.</text>
</comment>
<keyword evidence="4" id="KW-1185">Reference proteome</keyword>
<feature type="chain" id="PRO_5043874438" evidence="2">
    <location>
        <begin position="26"/>
        <end position="97"/>
    </location>
</feature>
<name>A0AAU9PTI7_9ASTR</name>
<dbReference type="AlphaFoldDB" id="A0AAU9PTI7"/>
<sequence length="97" mass="10349">MASKSIVSVVLVIAFNLLLCVVVSGCETSDIPEPTLNPNQKPNPNPSSNPNPNPYSNPSLTLTKTPTPTPTRTTPPTPTRTGYQTQPQIQKPALETP</sequence>
<feature type="compositionally biased region" description="Pro residues" evidence="1">
    <location>
        <begin position="41"/>
        <end position="55"/>
    </location>
</feature>
<gene>
    <name evidence="3" type="ORF">LVIROSA_LOCUS38063</name>
</gene>
<organism evidence="3 4">
    <name type="scientific">Lactuca virosa</name>
    <dbReference type="NCBI Taxonomy" id="75947"/>
    <lineage>
        <taxon>Eukaryota</taxon>
        <taxon>Viridiplantae</taxon>
        <taxon>Streptophyta</taxon>
        <taxon>Embryophyta</taxon>
        <taxon>Tracheophyta</taxon>
        <taxon>Spermatophyta</taxon>
        <taxon>Magnoliopsida</taxon>
        <taxon>eudicotyledons</taxon>
        <taxon>Gunneridae</taxon>
        <taxon>Pentapetalae</taxon>
        <taxon>asterids</taxon>
        <taxon>campanulids</taxon>
        <taxon>Asterales</taxon>
        <taxon>Asteraceae</taxon>
        <taxon>Cichorioideae</taxon>
        <taxon>Cichorieae</taxon>
        <taxon>Lactucinae</taxon>
        <taxon>Lactuca</taxon>
    </lineage>
</organism>
<keyword evidence="2" id="KW-0732">Signal</keyword>